<reference evidence="2" key="1">
    <citation type="journal article" date="2019" name="Int. J. Syst. Evol. Microbiol.">
        <title>The Global Catalogue of Microorganisms (GCM) 10K type strain sequencing project: providing services to taxonomists for standard genome sequencing and annotation.</title>
        <authorList>
            <consortium name="The Broad Institute Genomics Platform"/>
            <consortium name="The Broad Institute Genome Sequencing Center for Infectious Disease"/>
            <person name="Wu L."/>
            <person name="Ma J."/>
        </authorList>
    </citation>
    <scope>NUCLEOTIDE SEQUENCE [LARGE SCALE GENOMIC DNA]</scope>
    <source>
        <strain evidence="2">KCTC 3950</strain>
    </source>
</reference>
<dbReference type="RefSeq" id="WP_377599059.1">
    <property type="nucleotide sequence ID" value="NZ_JBHUME010000002.1"/>
</dbReference>
<protein>
    <submittedName>
        <fullName evidence="1">Uncharacterized protein</fullName>
    </submittedName>
</protein>
<accession>A0ABW5P6I6</accession>
<name>A0ABW5P6I6_9BACL</name>
<dbReference type="Proteomes" id="UP001597541">
    <property type="component" value="Unassembled WGS sequence"/>
</dbReference>
<gene>
    <name evidence="1" type="ORF">ACFSUF_00525</name>
</gene>
<comment type="caution">
    <text evidence="1">The sequence shown here is derived from an EMBL/GenBank/DDBJ whole genome shotgun (WGS) entry which is preliminary data.</text>
</comment>
<sequence length="244" mass="27400">MTRASTEDTDWESLLKTVIQSLIRSFPDIIRNGVHSDGINVPPYTNKQVRDVSNFDTKQNPPLCPILYLPTETTHVDAVHNRLNGLDTVSLYAPITFPVQDRQMSIPLLFQDVTLSGSWHSYTPCKNLKGTGITAEHYGTFLFHFQEVQLTLTVDLDTTLSEAVSVQVKLTDLNQKWSSQPALQNITFESSTTQAQQTVVLSLMQSDVVMQQFRDPAKQGLEGEELSKEILSVINQMLAKIMDM</sequence>
<dbReference type="EMBL" id="JBHUME010000002">
    <property type="protein sequence ID" value="MFD2610901.1"/>
    <property type="molecule type" value="Genomic_DNA"/>
</dbReference>
<proteinExistence type="predicted"/>
<keyword evidence="2" id="KW-1185">Reference proteome</keyword>
<evidence type="ECO:0000313" key="2">
    <source>
        <dbReference type="Proteomes" id="UP001597541"/>
    </source>
</evidence>
<evidence type="ECO:0000313" key="1">
    <source>
        <dbReference type="EMBL" id="MFD2610901.1"/>
    </source>
</evidence>
<organism evidence="1 2">
    <name type="scientific">Paenibacillus gansuensis</name>
    <dbReference type="NCBI Taxonomy" id="306542"/>
    <lineage>
        <taxon>Bacteria</taxon>
        <taxon>Bacillati</taxon>
        <taxon>Bacillota</taxon>
        <taxon>Bacilli</taxon>
        <taxon>Bacillales</taxon>
        <taxon>Paenibacillaceae</taxon>
        <taxon>Paenibacillus</taxon>
    </lineage>
</organism>